<sequence>MLSVTHATTAAFITTKIPYPIISIPLALGSHYLEDYIKHWDVGQGISNGHKTKKNAFYQELFLDFPLSILIVYLFFQYGQPFSIWPWVGWFIGLLPDFVEFPRNFLNFEPVFLKPFNNFHHRFHNSIPDKLPGLIPQILIIIAIYFLR</sequence>
<dbReference type="EMBL" id="CP047901">
    <property type="protein sequence ID" value="QHO63689.1"/>
    <property type="molecule type" value="Genomic_DNA"/>
</dbReference>
<keyword evidence="3" id="KW-1185">Reference proteome</keyword>
<feature type="transmembrane region" description="Helical" evidence="1">
    <location>
        <begin position="131"/>
        <end position="147"/>
    </location>
</feature>
<feature type="transmembrane region" description="Helical" evidence="1">
    <location>
        <begin position="61"/>
        <end position="79"/>
    </location>
</feature>
<organism evidence="2 3">
    <name type="scientific">Candidatus Chazhemtobacterium aquaticus</name>
    <dbReference type="NCBI Taxonomy" id="2715735"/>
    <lineage>
        <taxon>Bacteria</taxon>
        <taxon>Candidatus Chazhemtobacteraceae</taxon>
        <taxon>Candidatus Chazhemtobacterium</taxon>
    </lineage>
</organism>
<keyword evidence="1" id="KW-0472">Membrane</keyword>
<evidence type="ECO:0000313" key="3">
    <source>
        <dbReference type="Proteomes" id="UP000463983"/>
    </source>
</evidence>
<evidence type="ECO:0000313" key="2">
    <source>
        <dbReference type="EMBL" id="QHO63689.1"/>
    </source>
</evidence>
<gene>
    <name evidence="2" type="ORF">MICH65_0708</name>
</gene>
<dbReference type="AlphaFoldDB" id="A0A857N8L7"/>
<protein>
    <submittedName>
        <fullName evidence="2">Uncharacterized protein</fullName>
    </submittedName>
</protein>
<dbReference type="KEGG" id="caqa:MICH65_0708"/>
<dbReference type="Proteomes" id="UP000463983">
    <property type="component" value="Chromosome"/>
</dbReference>
<reference evidence="3" key="1">
    <citation type="journal article" date="2020" name="Microorganisms">
        <title>Complete Genome of a Member of a New Bacterial Lineage in the Microgenomates Group Reveals an Unusual Nucleotide Composition Disparity Between Two Strands of DNA and Limited Metabolic Potential.</title>
        <authorList>
            <person name="Kadnikov V.V."/>
            <person name="Mardanov A.V."/>
            <person name="Beletsky A.V."/>
            <person name="Karnachuk O.V."/>
            <person name="Ravin N.V."/>
        </authorList>
    </citation>
    <scope>NUCLEOTIDE SEQUENCE [LARGE SCALE GENOMIC DNA]</scope>
</reference>
<proteinExistence type="predicted"/>
<accession>A0A857N8L7</accession>
<evidence type="ECO:0000256" key="1">
    <source>
        <dbReference type="SAM" id="Phobius"/>
    </source>
</evidence>
<name>A0A857N8L7_9BACT</name>
<dbReference type="RefSeq" id="WP_161932058.1">
    <property type="nucleotide sequence ID" value="NZ_CP047901.1"/>
</dbReference>
<keyword evidence="1" id="KW-0812">Transmembrane</keyword>
<keyword evidence="1" id="KW-1133">Transmembrane helix</keyword>